<name>A0AAJ0GYW4_9PEZI</name>
<organism evidence="1 2">
    <name type="scientific">Chaetomium strumarium</name>
    <dbReference type="NCBI Taxonomy" id="1170767"/>
    <lineage>
        <taxon>Eukaryota</taxon>
        <taxon>Fungi</taxon>
        <taxon>Dikarya</taxon>
        <taxon>Ascomycota</taxon>
        <taxon>Pezizomycotina</taxon>
        <taxon>Sordariomycetes</taxon>
        <taxon>Sordariomycetidae</taxon>
        <taxon>Sordariales</taxon>
        <taxon>Chaetomiaceae</taxon>
        <taxon>Chaetomium</taxon>
    </lineage>
</organism>
<protein>
    <submittedName>
        <fullName evidence="1">Uncharacterized protein</fullName>
    </submittedName>
</protein>
<gene>
    <name evidence="1" type="ORF">B0T15DRAFT_116418</name>
</gene>
<reference evidence="1" key="2">
    <citation type="submission" date="2023-06" db="EMBL/GenBank/DDBJ databases">
        <authorList>
            <consortium name="Lawrence Berkeley National Laboratory"/>
            <person name="Mondo S.J."/>
            <person name="Hensen N."/>
            <person name="Bonometti L."/>
            <person name="Westerberg I."/>
            <person name="Brannstrom I.O."/>
            <person name="Guillou S."/>
            <person name="Cros-Aarteil S."/>
            <person name="Calhoun S."/>
            <person name="Haridas S."/>
            <person name="Kuo A."/>
            <person name="Pangilinan J."/>
            <person name="Riley R."/>
            <person name="Labutti K."/>
            <person name="Andreopoulos B."/>
            <person name="Lipzen A."/>
            <person name="Chen C."/>
            <person name="Yanf M."/>
            <person name="Daum C."/>
            <person name="Ng V."/>
            <person name="Clum A."/>
            <person name="Steindorff A."/>
            <person name="Ohm R."/>
            <person name="Martin F."/>
            <person name="Silar P."/>
            <person name="Natvig D."/>
            <person name="Lalanne C."/>
            <person name="Gautier V."/>
            <person name="Ament-Velasquez S.L."/>
            <person name="Kruys A."/>
            <person name="Hutchinson M.I."/>
            <person name="Powell A.J."/>
            <person name="Barry K."/>
            <person name="Miller A.N."/>
            <person name="Grigoriev I.V."/>
            <person name="Debuchy R."/>
            <person name="Gladieux P."/>
            <person name="Thoren M.H."/>
            <person name="Johannesson H."/>
        </authorList>
    </citation>
    <scope>NUCLEOTIDE SEQUENCE</scope>
    <source>
        <strain evidence="1">CBS 333.67</strain>
    </source>
</reference>
<evidence type="ECO:0000313" key="1">
    <source>
        <dbReference type="EMBL" id="KAK3308713.1"/>
    </source>
</evidence>
<comment type="caution">
    <text evidence="1">The sequence shown here is derived from an EMBL/GenBank/DDBJ whole genome shotgun (WGS) entry which is preliminary data.</text>
</comment>
<reference evidence="1" key="1">
    <citation type="journal article" date="2023" name="Mol. Phylogenet. Evol.">
        <title>Genome-scale phylogeny and comparative genomics of the fungal order Sordariales.</title>
        <authorList>
            <person name="Hensen N."/>
            <person name="Bonometti L."/>
            <person name="Westerberg I."/>
            <person name="Brannstrom I.O."/>
            <person name="Guillou S."/>
            <person name="Cros-Aarteil S."/>
            <person name="Calhoun S."/>
            <person name="Haridas S."/>
            <person name="Kuo A."/>
            <person name="Mondo S."/>
            <person name="Pangilinan J."/>
            <person name="Riley R."/>
            <person name="LaButti K."/>
            <person name="Andreopoulos B."/>
            <person name="Lipzen A."/>
            <person name="Chen C."/>
            <person name="Yan M."/>
            <person name="Daum C."/>
            <person name="Ng V."/>
            <person name="Clum A."/>
            <person name="Steindorff A."/>
            <person name="Ohm R.A."/>
            <person name="Martin F."/>
            <person name="Silar P."/>
            <person name="Natvig D.O."/>
            <person name="Lalanne C."/>
            <person name="Gautier V."/>
            <person name="Ament-Velasquez S.L."/>
            <person name="Kruys A."/>
            <person name="Hutchinson M.I."/>
            <person name="Powell A.J."/>
            <person name="Barry K."/>
            <person name="Miller A.N."/>
            <person name="Grigoriev I.V."/>
            <person name="Debuchy R."/>
            <person name="Gladieux P."/>
            <person name="Hiltunen Thoren M."/>
            <person name="Johannesson H."/>
        </authorList>
    </citation>
    <scope>NUCLEOTIDE SEQUENCE</scope>
    <source>
        <strain evidence="1">CBS 333.67</strain>
    </source>
</reference>
<accession>A0AAJ0GYW4</accession>
<sequence length="104" mass="11163">MLAANAATTLPSRFTLCLAIPDHMLKQAPKSSIGFVLGQSVFKLLITGTRLVGHHDTLVYVASAVPRHGRDSGRSKDENHGLAARTFWRGPPHVSAPHHPPGLV</sequence>
<dbReference type="GeneID" id="87880393"/>
<keyword evidence="2" id="KW-1185">Reference proteome</keyword>
<dbReference type="Proteomes" id="UP001273166">
    <property type="component" value="Unassembled WGS sequence"/>
</dbReference>
<proteinExistence type="predicted"/>
<dbReference type="EMBL" id="JAUDZG010000002">
    <property type="protein sequence ID" value="KAK3308713.1"/>
    <property type="molecule type" value="Genomic_DNA"/>
</dbReference>
<dbReference type="AlphaFoldDB" id="A0AAJ0GYW4"/>
<evidence type="ECO:0000313" key="2">
    <source>
        <dbReference type="Proteomes" id="UP001273166"/>
    </source>
</evidence>
<dbReference type="RefSeq" id="XP_062724493.1">
    <property type="nucleotide sequence ID" value="XM_062861564.1"/>
</dbReference>